<keyword evidence="3" id="KW-1185">Reference proteome</keyword>
<feature type="region of interest" description="Disordered" evidence="1">
    <location>
        <begin position="74"/>
        <end position="142"/>
    </location>
</feature>
<feature type="compositionally biased region" description="Basic and acidic residues" evidence="1">
    <location>
        <begin position="74"/>
        <end position="83"/>
    </location>
</feature>
<comment type="caution">
    <text evidence="2">The sequence shown here is derived from an EMBL/GenBank/DDBJ whole genome shotgun (WGS) entry which is preliminary data.</text>
</comment>
<dbReference type="RefSeq" id="WP_345737436.1">
    <property type="nucleotide sequence ID" value="NZ_BAABIA010000006.1"/>
</dbReference>
<name>A0ABP9PB83_9BACT</name>
<evidence type="ECO:0000313" key="3">
    <source>
        <dbReference type="Proteomes" id="UP001499852"/>
    </source>
</evidence>
<evidence type="ECO:0000313" key="2">
    <source>
        <dbReference type="EMBL" id="GAA5143797.1"/>
    </source>
</evidence>
<evidence type="ECO:0000256" key="1">
    <source>
        <dbReference type="SAM" id="MobiDB-lite"/>
    </source>
</evidence>
<organism evidence="2 3">
    <name type="scientific">Prosthecobacter algae</name>
    <dbReference type="NCBI Taxonomy" id="1144682"/>
    <lineage>
        <taxon>Bacteria</taxon>
        <taxon>Pseudomonadati</taxon>
        <taxon>Verrucomicrobiota</taxon>
        <taxon>Verrucomicrobiia</taxon>
        <taxon>Verrucomicrobiales</taxon>
        <taxon>Verrucomicrobiaceae</taxon>
        <taxon>Prosthecobacter</taxon>
    </lineage>
</organism>
<feature type="region of interest" description="Disordered" evidence="1">
    <location>
        <begin position="1"/>
        <end position="29"/>
    </location>
</feature>
<accession>A0ABP9PB83</accession>
<sequence length="142" mass="15388">MNNEPTTGERQKLIAAAADSYTAPPPQSHTVLMPIRESLATLRRKGASYRTIAQILRNVDIEVSLDTLSRFCREHVEEPPPQKDKRRPANRAASGQPDESTPPAHPAPTEPDSPPPAPPSKEADTPPPPRGKGPRIADPSNI</sequence>
<reference evidence="3" key="1">
    <citation type="journal article" date="2019" name="Int. J. Syst. Evol. Microbiol.">
        <title>The Global Catalogue of Microorganisms (GCM) 10K type strain sequencing project: providing services to taxonomists for standard genome sequencing and annotation.</title>
        <authorList>
            <consortium name="The Broad Institute Genomics Platform"/>
            <consortium name="The Broad Institute Genome Sequencing Center for Infectious Disease"/>
            <person name="Wu L."/>
            <person name="Ma J."/>
        </authorList>
    </citation>
    <scope>NUCLEOTIDE SEQUENCE [LARGE SCALE GENOMIC DNA]</scope>
    <source>
        <strain evidence="3">JCM 18053</strain>
    </source>
</reference>
<gene>
    <name evidence="2" type="ORF">GCM10023213_32520</name>
</gene>
<dbReference type="EMBL" id="BAABIA010000006">
    <property type="protein sequence ID" value="GAA5143797.1"/>
    <property type="molecule type" value="Genomic_DNA"/>
</dbReference>
<proteinExistence type="predicted"/>
<protein>
    <submittedName>
        <fullName evidence="2">Uncharacterized protein</fullName>
    </submittedName>
</protein>
<dbReference type="Proteomes" id="UP001499852">
    <property type="component" value="Unassembled WGS sequence"/>
</dbReference>
<feature type="compositionally biased region" description="Pro residues" evidence="1">
    <location>
        <begin position="103"/>
        <end position="131"/>
    </location>
</feature>